<dbReference type="AlphaFoldDB" id="A0A1K1SW98"/>
<evidence type="ECO:0000256" key="4">
    <source>
        <dbReference type="PROSITE-ProRule" id="PRU00182"/>
    </source>
</evidence>
<dbReference type="SMART" id="SM00363">
    <property type="entry name" value="S4"/>
    <property type="match status" value="1"/>
</dbReference>
<evidence type="ECO:0000256" key="2">
    <source>
        <dbReference type="ARBA" id="ARBA00022884"/>
    </source>
</evidence>
<dbReference type="Proteomes" id="UP001326715">
    <property type="component" value="Chromosome"/>
</dbReference>
<dbReference type="InterPro" id="IPR036986">
    <property type="entry name" value="S4_RNA-bd_sf"/>
</dbReference>
<keyword evidence="3" id="KW-0238">DNA-binding</keyword>
<dbReference type="InterPro" id="IPR025708">
    <property type="entry name" value="HSP15"/>
</dbReference>
<protein>
    <submittedName>
        <fullName evidence="8">RNA-binding S4 domain-containing protein</fullName>
    </submittedName>
    <submittedName>
        <fullName evidence="7">Ribosome-associated heat shock protein Hsp15</fullName>
    </submittedName>
</protein>
<keyword evidence="2 4" id="KW-0694">RNA-binding</keyword>
<dbReference type="Pfam" id="PF01479">
    <property type="entry name" value="S4"/>
    <property type="match status" value="1"/>
</dbReference>
<gene>
    <name evidence="7" type="ORF">SAMN05661012_06266</name>
    <name evidence="8" type="ORF">SR876_17780</name>
</gene>
<dbReference type="Gene3D" id="3.10.290.10">
    <property type="entry name" value="RNA-binding S4 domain"/>
    <property type="match status" value="1"/>
</dbReference>
<evidence type="ECO:0000313" key="8">
    <source>
        <dbReference type="EMBL" id="WQG86772.1"/>
    </source>
</evidence>
<dbReference type="EMBL" id="FPIZ01000036">
    <property type="protein sequence ID" value="SFW88508.1"/>
    <property type="molecule type" value="Genomic_DNA"/>
</dbReference>
<dbReference type="GO" id="GO:0043023">
    <property type="term" value="F:ribosomal large subunit binding"/>
    <property type="evidence" value="ECO:0007669"/>
    <property type="project" value="InterPro"/>
</dbReference>
<evidence type="ECO:0000256" key="3">
    <source>
        <dbReference type="ARBA" id="ARBA00023125"/>
    </source>
</evidence>
<organism evidence="7 9">
    <name type="scientific">Chitinophaga sancti</name>
    <dbReference type="NCBI Taxonomy" id="1004"/>
    <lineage>
        <taxon>Bacteria</taxon>
        <taxon>Pseudomonadati</taxon>
        <taxon>Bacteroidota</taxon>
        <taxon>Chitinophagia</taxon>
        <taxon>Chitinophagales</taxon>
        <taxon>Chitinophagaceae</taxon>
        <taxon>Chitinophaga</taxon>
    </lineage>
</organism>
<dbReference type="PROSITE" id="PS50889">
    <property type="entry name" value="S4"/>
    <property type="match status" value="1"/>
</dbReference>
<keyword evidence="10" id="KW-1185">Reference proteome</keyword>
<evidence type="ECO:0000256" key="1">
    <source>
        <dbReference type="ARBA" id="ARBA00008396"/>
    </source>
</evidence>
<keyword evidence="7" id="KW-0346">Stress response</keyword>
<accession>A0A1K1SW98</accession>
<dbReference type="InterPro" id="IPR002942">
    <property type="entry name" value="S4_RNA-bd"/>
</dbReference>
<dbReference type="EMBL" id="CP140154">
    <property type="protein sequence ID" value="WQG86772.1"/>
    <property type="molecule type" value="Genomic_DNA"/>
</dbReference>
<feature type="compositionally biased region" description="Basic residues" evidence="5">
    <location>
        <begin position="104"/>
        <end position="117"/>
    </location>
</feature>
<sequence>MQNTEKLRLDKYLWAIRIFKTRSQAATACDGGKVKMNGNNVKAARSVGIGDKYEIRSESRKWVIEVVSLLANRVQYAEAIKHYVDLTPEEDQQAIQRTASSFHTGKRPSKIGRPTKKERRDLDGFMAPEDEE</sequence>
<dbReference type="GO" id="GO:0003727">
    <property type="term" value="F:single-stranded RNA binding"/>
    <property type="evidence" value="ECO:0007669"/>
    <property type="project" value="InterPro"/>
</dbReference>
<dbReference type="GO" id="GO:0034605">
    <property type="term" value="P:cellular response to heat"/>
    <property type="evidence" value="ECO:0007669"/>
    <property type="project" value="InterPro"/>
</dbReference>
<evidence type="ECO:0000313" key="10">
    <source>
        <dbReference type="Proteomes" id="UP001326715"/>
    </source>
</evidence>
<dbReference type="PIRSF" id="PIRSF016821">
    <property type="entry name" value="HSP15"/>
    <property type="match status" value="1"/>
</dbReference>
<comment type="similarity">
    <text evidence="1">Belongs to the HSP15 family.</text>
</comment>
<dbReference type="SUPFAM" id="SSF55174">
    <property type="entry name" value="Alpha-L RNA-binding motif"/>
    <property type="match status" value="1"/>
</dbReference>
<dbReference type="RefSeq" id="WP_072366020.1">
    <property type="nucleotide sequence ID" value="NZ_CBHWAX010000037.1"/>
</dbReference>
<evidence type="ECO:0000313" key="9">
    <source>
        <dbReference type="Proteomes" id="UP000183788"/>
    </source>
</evidence>
<dbReference type="OrthoDB" id="9797176at2"/>
<name>A0A1K1SW98_9BACT</name>
<reference evidence="7 9" key="1">
    <citation type="submission" date="2016-11" db="EMBL/GenBank/DDBJ databases">
        <authorList>
            <person name="Jaros S."/>
            <person name="Januszkiewicz K."/>
            <person name="Wedrychowicz H."/>
        </authorList>
    </citation>
    <scope>NUCLEOTIDE SEQUENCE [LARGE SCALE GENOMIC DNA]</scope>
    <source>
        <strain evidence="7 9">DSM 784</strain>
    </source>
</reference>
<reference evidence="8 10" key="2">
    <citation type="submission" date="2023-11" db="EMBL/GenBank/DDBJ databases">
        <title>MicrobeMod: A computational toolkit for identifying prokaryotic methylation and restriction-modification with nanopore sequencing.</title>
        <authorList>
            <person name="Crits-Christoph A."/>
            <person name="Kang S.C."/>
            <person name="Lee H."/>
            <person name="Ostrov N."/>
        </authorList>
    </citation>
    <scope>NUCLEOTIDE SEQUENCE [LARGE SCALE GENOMIC DNA]</scope>
    <source>
        <strain evidence="8 10">ATCC 23090</strain>
    </source>
</reference>
<proteinExistence type="inferred from homology"/>
<dbReference type="CDD" id="cd00165">
    <property type="entry name" value="S4"/>
    <property type="match status" value="1"/>
</dbReference>
<dbReference type="Proteomes" id="UP000183788">
    <property type="component" value="Unassembled WGS sequence"/>
</dbReference>
<evidence type="ECO:0000259" key="6">
    <source>
        <dbReference type="SMART" id="SM00363"/>
    </source>
</evidence>
<evidence type="ECO:0000256" key="5">
    <source>
        <dbReference type="SAM" id="MobiDB-lite"/>
    </source>
</evidence>
<feature type="domain" description="RNA-binding S4" evidence="6">
    <location>
        <begin position="7"/>
        <end position="68"/>
    </location>
</feature>
<dbReference type="GO" id="GO:0003677">
    <property type="term" value="F:DNA binding"/>
    <property type="evidence" value="ECO:0007669"/>
    <property type="project" value="UniProtKB-KW"/>
</dbReference>
<dbReference type="STRING" id="1004.SAMN05661012_06266"/>
<feature type="region of interest" description="Disordered" evidence="5">
    <location>
        <begin position="97"/>
        <end position="132"/>
    </location>
</feature>
<evidence type="ECO:0000313" key="7">
    <source>
        <dbReference type="EMBL" id="SFW88508.1"/>
    </source>
</evidence>